<dbReference type="GO" id="GO:0051999">
    <property type="term" value="P:mannosyl-inositol phosphorylceramide biosynthetic process"/>
    <property type="evidence" value="ECO:0007669"/>
    <property type="project" value="TreeGrafter"/>
</dbReference>
<dbReference type="InterPro" id="IPR029044">
    <property type="entry name" value="Nucleotide-diphossugar_trans"/>
</dbReference>
<evidence type="ECO:0000313" key="2">
    <source>
        <dbReference type="EMBL" id="CAB4163791.1"/>
    </source>
</evidence>
<dbReference type="EMBL" id="LR797502">
    <property type="protein sequence ID" value="CAB4221594.1"/>
    <property type="molecule type" value="Genomic_DNA"/>
</dbReference>
<dbReference type="Pfam" id="PF04488">
    <property type="entry name" value="Gly_transf_sug"/>
    <property type="match status" value="1"/>
</dbReference>
<dbReference type="EMBL" id="LR796758">
    <property type="protein sequence ID" value="CAB4163791.1"/>
    <property type="molecule type" value="Genomic_DNA"/>
</dbReference>
<organism evidence="5">
    <name type="scientific">uncultured Caudovirales phage</name>
    <dbReference type="NCBI Taxonomy" id="2100421"/>
    <lineage>
        <taxon>Viruses</taxon>
        <taxon>Duplodnaviria</taxon>
        <taxon>Heunggongvirae</taxon>
        <taxon>Uroviricota</taxon>
        <taxon>Caudoviricetes</taxon>
        <taxon>Peduoviridae</taxon>
        <taxon>Maltschvirus</taxon>
        <taxon>Maltschvirus maltsch</taxon>
    </lineage>
</organism>
<evidence type="ECO:0000313" key="3">
    <source>
        <dbReference type="EMBL" id="CAB4165546.1"/>
    </source>
</evidence>
<dbReference type="SUPFAM" id="SSF53448">
    <property type="entry name" value="Nucleotide-diphospho-sugar transferases"/>
    <property type="match status" value="1"/>
</dbReference>
<gene>
    <name evidence="4" type="ORF">UFOVP1146_148</name>
    <name evidence="5" type="ORF">UFOVP1638_417</name>
    <name evidence="2" type="ORF">UFOVP812_61</name>
    <name evidence="3" type="ORF">UFOVP818_82</name>
</gene>
<dbReference type="EMBL" id="LR797099">
    <property type="protein sequence ID" value="CAB4186802.1"/>
    <property type="molecule type" value="Genomic_DNA"/>
</dbReference>
<name>A0A6J5T438_9CAUD</name>
<dbReference type="GO" id="GO:0016020">
    <property type="term" value="C:membrane"/>
    <property type="evidence" value="ECO:0007669"/>
    <property type="project" value="GOC"/>
</dbReference>
<dbReference type="PANTHER" id="PTHR32385">
    <property type="entry name" value="MANNOSYL PHOSPHORYLINOSITOL CERAMIDE SYNTHASE"/>
    <property type="match status" value="1"/>
</dbReference>
<dbReference type="GO" id="GO:0000030">
    <property type="term" value="F:mannosyltransferase activity"/>
    <property type="evidence" value="ECO:0007669"/>
    <property type="project" value="TreeGrafter"/>
</dbReference>
<evidence type="ECO:0000313" key="4">
    <source>
        <dbReference type="EMBL" id="CAB4186802.1"/>
    </source>
</evidence>
<dbReference type="InterPro" id="IPR051706">
    <property type="entry name" value="Glycosyltransferase_domain"/>
</dbReference>
<sequence length="240" mass="28253">MDNIPKIIHIAWKHKHILDSQSPLILNGLRKLIDINPDWQVTIYTDEEIDDYLKVTLQEIDYKLIQDKHIVAKTDIWRLLKLYLEGGLYIDIDRLCNIKLSELTTDNVKWVLPTYMDIDFSHDFMMSAPNNPAFLKAIDLYLTRRREGNDNIYFLGPQTYMHAITMVLCGEMIDTNPGKEKFDEILATINQAPFIKTYRETPPYNTIVYRHNDTDTQPDLETLKREFYAEQGINHWTGSW</sequence>
<dbReference type="EMBL" id="LR796776">
    <property type="protein sequence ID" value="CAB4165546.1"/>
    <property type="molecule type" value="Genomic_DNA"/>
</dbReference>
<evidence type="ECO:0000256" key="1">
    <source>
        <dbReference type="ARBA" id="ARBA00022679"/>
    </source>
</evidence>
<dbReference type="Gene3D" id="3.90.550.20">
    <property type="match status" value="1"/>
</dbReference>
<accession>A0A6J5T438</accession>
<protein>
    <submittedName>
        <fullName evidence="5">Glycosyltransferase, DXD sugar-binding motif</fullName>
    </submittedName>
</protein>
<proteinExistence type="predicted"/>
<keyword evidence="1 5" id="KW-0808">Transferase</keyword>
<dbReference type="PANTHER" id="PTHR32385:SF15">
    <property type="entry name" value="INOSITOL PHOSPHOCERAMIDE MANNOSYLTRANSFERASE 1"/>
    <property type="match status" value="1"/>
</dbReference>
<evidence type="ECO:0000313" key="5">
    <source>
        <dbReference type="EMBL" id="CAB4221594.1"/>
    </source>
</evidence>
<reference evidence="5" key="1">
    <citation type="submission" date="2020-05" db="EMBL/GenBank/DDBJ databases">
        <authorList>
            <person name="Chiriac C."/>
            <person name="Salcher M."/>
            <person name="Ghai R."/>
            <person name="Kavagutti S V."/>
        </authorList>
    </citation>
    <scope>NUCLEOTIDE SEQUENCE</scope>
</reference>
<dbReference type="InterPro" id="IPR007577">
    <property type="entry name" value="GlycoTrfase_DXD_sugar-bd_CS"/>
</dbReference>